<proteinExistence type="predicted"/>
<protein>
    <submittedName>
        <fullName evidence="1">Uncharacterized protein</fullName>
    </submittedName>
</protein>
<name>A0A1V0UR40_9BACL</name>
<reference evidence="1 2" key="1">
    <citation type="submission" date="2017-03" db="EMBL/GenBank/DDBJ databases">
        <title>Paenibacillus larvae genome sequencing.</title>
        <authorList>
            <person name="Dingman D.W."/>
        </authorList>
    </citation>
    <scope>NUCLEOTIDE SEQUENCE [LARGE SCALE GENOMIC DNA]</scope>
    <source>
        <strain evidence="1 2">SAG 10367</strain>
    </source>
</reference>
<accession>A0A1V0UR40</accession>
<dbReference type="EMBL" id="CP020557">
    <property type="protein sequence ID" value="ARF67577.1"/>
    <property type="molecule type" value="Genomic_DNA"/>
</dbReference>
<dbReference type="Proteomes" id="UP000192727">
    <property type="component" value="Chromosome"/>
</dbReference>
<evidence type="ECO:0000313" key="2">
    <source>
        <dbReference type="Proteomes" id="UP000192727"/>
    </source>
</evidence>
<evidence type="ECO:0000313" key="1">
    <source>
        <dbReference type="EMBL" id="ARF67577.1"/>
    </source>
</evidence>
<gene>
    <name evidence="1" type="ORF">B7C51_06700</name>
</gene>
<organism evidence="1 2">
    <name type="scientific">Paenibacillus larvae subsp. pulvifaciens</name>
    <dbReference type="NCBI Taxonomy" id="1477"/>
    <lineage>
        <taxon>Bacteria</taxon>
        <taxon>Bacillati</taxon>
        <taxon>Bacillota</taxon>
        <taxon>Bacilli</taxon>
        <taxon>Bacillales</taxon>
        <taxon>Paenibacillaceae</taxon>
        <taxon>Paenibacillus</taxon>
    </lineage>
</organism>
<sequence length="68" mass="7474">MFFCNGPIFSVCSKYPDNPRKGGKPERIGDGREISPWSMPDSPSLWLSISLNGPAAFDHGLFALITDM</sequence>
<dbReference type="AlphaFoldDB" id="A0A1V0UR40"/>